<dbReference type="InterPro" id="IPR025110">
    <property type="entry name" value="AMP-bd_C"/>
</dbReference>
<evidence type="ECO:0000313" key="9">
    <source>
        <dbReference type="EMBL" id="CAF0723214.1"/>
    </source>
</evidence>
<dbReference type="OrthoDB" id="10253115at2759"/>
<dbReference type="GO" id="GO:0006631">
    <property type="term" value="P:fatty acid metabolic process"/>
    <property type="evidence" value="ECO:0007669"/>
    <property type="project" value="TreeGrafter"/>
</dbReference>
<dbReference type="InterPro" id="IPR042099">
    <property type="entry name" value="ANL_N_sf"/>
</dbReference>
<gene>
    <name evidence="9" type="ORF">JYZ213_LOCUS499</name>
    <name evidence="12" type="ORF">OKA104_LOCUS32983</name>
    <name evidence="11" type="ORF">OXD698_LOCUS24608</name>
    <name evidence="10" type="ORF">VCS650_LOCUS438</name>
</gene>
<evidence type="ECO:0000256" key="2">
    <source>
        <dbReference type="ARBA" id="ARBA00022598"/>
    </source>
</evidence>
<dbReference type="Pfam" id="PF13193">
    <property type="entry name" value="AMP-binding_C"/>
    <property type="match status" value="1"/>
</dbReference>
<dbReference type="InterPro" id="IPR000873">
    <property type="entry name" value="AMP-dep_synth/lig_dom"/>
</dbReference>
<comment type="catalytic activity">
    <reaction evidence="5">
        <text>octanoate + ATP + CoA = octanoyl-CoA + AMP + diphosphate</text>
        <dbReference type="Rhea" id="RHEA:33631"/>
        <dbReference type="ChEBI" id="CHEBI:25646"/>
        <dbReference type="ChEBI" id="CHEBI:30616"/>
        <dbReference type="ChEBI" id="CHEBI:33019"/>
        <dbReference type="ChEBI" id="CHEBI:57287"/>
        <dbReference type="ChEBI" id="CHEBI:57386"/>
        <dbReference type="ChEBI" id="CHEBI:456215"/>
    </reaction>
</comment>
<evidence type="ECO:0000259" key="7">
    <source>
        <dbReference type="Pfam" id="PF00501"/>
    </source>
</evidence>
<dbReference type="Pfam" id="PF00501">
    <property type="entry name" value="AMP-binding"/>
    <property type="match status" value="1"/>
</dbReference>
<evidence type="ECO:0000259" key="8">
    <source>
        <dbReference type="Pfam" id="PF13193"/>
    </source>
</evidence>
<dbReference type="AlphaFoldDB" id="A0A819S139"/>
<dbReference type="Gene3D" id="3.30.300.30">
    <property type="match status" value="1"/>
</dbReference>
<protein>
    <recommendedName>
        <fullName evidence="4">Medium-chain acyl-CoA ligase ACSF2, mitochondrial</fullName>
    </recommendedName>
</protein>
<feature type="domain" description="AMP-binding enzyme C-terminal" evidence="8">
    <location>
        <begin position="345"/>
        <end position="420"/>
    </location>
</feature>
<dbReference type="Gene3D" id="3.40.50.12780">
    <property type="entry name" value="N-terminal domain of ligase-like"/>
    <property type="match status" value="1"/>
</dbReference>
<comment type="catalytic activity">
    <reaction evidence="6">
        <text>a medium-chain fatty acid + ATP + CoA = a medium-chain fatty acyl-CoA + AMP + diphosphate</text>
        <dbReference type="Rhea" id="RHEA:48340"/>
        <dbReference type="ChEBI" id="CHEBI:30616"/>
        <dbReference type="ChEBI" id="CHEBI:33019"/>
        <dbReference type="ChEBI" id="CHEBI:57287"/>
        <dbReference type="ChEBI" id="CHEBI:59558"/>
        <dbReference type="ChEBI" id="CHEBI:90546"/>
        <dbReference type="ChEBI" id="CHEBI:456215"/>
        <dbReference type="EC" id="6.2.1.2"/>
    </reaction>
</comment>
<dbReference type="EMBL" id="CAJNON010000002">
    <property type="protein sequence ID" value="CAF0737585.1"/>
    <property type="molecule type" value="Genomic_DNA"/>
</dbReference>
<dbReference type="PANTHER" id="PTHR43201">
    <property type="entry name" value="ACYL-COA SYNTHETASE"/>
    <property type="match status" value="1"/>
</dbReference>
<dbReference type="EMBL" id="CAJOAZ010002278">
    <property type="protein sequence ID" value="CAF3913351.1"/>
    <property type="molecule type" value="Genomic_DNA"/>
</dbReference>
<reference evidence="12" key="1">
    <citation type="submission" date="2021-02" db="EMBL/GenBank/DDBJ databases">
        <authorList>
            <person name="Nowell W R."/>
        </authorList>
    </citation>
    <scope>NUCLEOTIDE SEQUENCE</scope>
</reference>
<proteinExistence type="inferred from homology"/>
<dbReference type="EMBL" id="CAJNOG010000002">
    <property type="protein sequence ID" value="CAF0723214.1"/>
    <property type="molecule type" value="Genomic_DNA"/>
</dbReference>
<evidence type="ECO:0000256" key="1">
    <source>
        <dbReference type="ARBA" id="ARBA00006432"/>
    </source>
</evidence>
<evidence type="ECO:0000313" key="10">
    <source>
        <dbReference type="EMBL" id="CAF0737585.1"/>
    </source>
</evidence>
<dbReference type="EMBL" id="CAJOAY010004090">
    <property type="protein sequence ID" value="CAF4054266.1"/>
    <property type="molecule type" value="Genomic_DNA"/>
</dbReference>
<name>A0A819S139_9BILA</name>
<dbReference type="Proteomes" id="UP000663844">
    <property type="component" value="Unassembled WGS sequence"/>
</dbReference>
<evidence type="ECO:0000256" key="3">
    <source>
        <dbReference type="ARBA" id="ARBA00037247"/>
    </source>
</evidence>
<evidence type="ECO:0000256" key="6">
    <source>
        <dbReference type="ARBA" id="ARBA00048277"/>
    </source>
</evidence>
<dbReference type="CDD" id="cd04433">
    <property type="entry name" value="AFD_class_I"/>
    <property type="match status" value="1"/>
</dbReference>
<sequence length="436" mass="48764">MGCTGVVLTSPDTTLNASQQVVSDLDHELLLKGVPTLKHVILIGSNKNTIQNAHLYDDLIKQGDLEETEQQTIFDEYQSLADPNSLLSIFLTSGSIDEPKAVLLTNFDVLNNIVSIWNHFGSLCERCCAPQSMSHVSSGIWCALLPSFKKSTVIVPALITDAESAIRSIHEEKCTFLIGSPTFLRKILAHPDRHKYNLTSLRYIATGSTPIQAQFLHDVEAKLGIDRVGQIYGMTETGPLTDTFHCDDKRRYTSVGQCMPFVEIKIVDREDRIVPIGSVGEISARSRFMMRGYHEDLQKTTETISDDGWFRTGDMGTMDEDGYLYFTGRKKEIIIRAGMNIWPIEIEQAIQKHTSVAEAYVFPIPDPMEDEKVCAFVKPNVGMQCEVEELKAFLGTILSAYKMPAHIHIVDDFIRNSIGKVSKSKLADQMIEILDK</sequence>
<evidence type="ECO:0000313" key="11">
    <source>
        <dbReference type="EMBL" id="CAF3913351.1"/>
    </source>
</evidence>
<dbReference type="InterPro" id="IPR045851">
    <property type="entry name" value="AMP-bd_C_sf"/>
</dbReference>
<evidence type="ECO:0000256" key="4">
    <source>
        <dbReference type="ARBA" id="ARBA00039638"/>
    </source>
</evidence>
<dbReference type="Proteomes" id="UP000663845">
    <property type="component" value="Unassembled WGS sequence"/>
</dbReference>
<dbReference type="PANTHER" id="PTHR43201:SF5">
    <property type="entry name" value="MEDIUM-CHAIN ACYL-COA LIGASE ACSF2, MITOCHONDRIAL"/>
    <property type="match status" value="1"/>
</dbReference>
<keyword evidence="2" id="KW-0436">Ligase</keyword>
<dbReference type="Proteomes" id="UP000663891">
    <property type="component" value="Unassembled WGS sequence"/>
</dbReference>
<dbReference type="SUPFAM" id="SSF56801">
    <property type="entry name" value="Acetyl-CoA synthetase-like"/>
    <property type="match status" value="1"/>
</dbReference>
<comment type="caution">
    <text evidence="12">The sequence shown here is derived from an EMBL/GenBank/DDBJ whole genome shotgun (WGS) entry which is preliminary data.</text>
</comment>
<dbReference type="Proteomes" id="UP000663881">
    <property type="component" value="Unassembled WGS sequence"/>
</dbReference>
<organism evidence="12 13">
    <name type="scientific">Adineta steineri</name>
    <dbReference type="NCBI Taxonomy" id="433720"/>
    <lineage>
        <taxon>Eukaryota</taxon>
        <taxon>Metazoa</taxon>
        <taxon>Spiralia</taxon>
        <taxon>Gnathifera</taxon>
        <taxon>Rotifera</taxon>
        <taxon>Eurotatoria</taxon>
        <taxon>Bdelloidea</taxon>
        <taxon>Adinetida</taxon>
        <taxon>Adinetidae</taxon>
        <taxon>Adineta</taxon>
    </lineage>
</organism>
<evidence type="ECO:0000256" key="5">
    <source>
        <dbReference type="ARBA" id="ARBA00047319"/>
    </source>
</evidence>
<comment type="similarity">
    <text evidence="1">Belongs to the ATP-dependent AMP-binding enzyme family.</text>
</comment>
<feature type="domain" description="AMP-dependent synthetase/ligase" evidence="7">
    <location>
        <begin position="7"/>
        <end position="294"/>
    </location>
</feature>
<accession>A0A819S139</accession>
<evidence type="ECO:0000313" key="13">
    <source>
        <dbReference type="Proteomes" id="UP000663881"/>
    </source>
</evidence>
<dbReference type="GO" id="GO:0031956">
    <property type="term" value="F:medium-chain fatty acid-CoA ligase activity"/>
    <property type="evidence" value="ECO:0007669"/>
    <property type="project" value="UniProtKB-EC"/>
</dbReference>
<evidence type="ECO:0000313" key="12">
    <source>
        <dbReference type="EMBL" id="CAF4054266.1"/>
    </source>
</evidence>
<comment type="function">
    <text evidence="3">Acyl-CoA synthases catalyze the initial reaction in fatty acid metabolism, by forming a thioester with CoA. Has some preference toward medium-chain substrates. Plays a role in adipocyte differentiation.</text>
</comment>